<dbReference type="GO" id="GO:0000287">
    <property type="term" value="F:magnesium ion binding"/>
    <property type="evidence" value="ECO:0007669"/>
    <property type="project" value="TreeGrafter"/>
</dbReference>
<dbReference type="EMBL" id="ACCF01000039">
    <property type="protein sequence ID" value="EEF69287.1"/>
    <property type="molecule type" value="Genomic_DNA"/>
</dbReference>
<dbReference type="GO" id="GO:0016791">
    <property type="term" value="F:phosphatase activity"/>
    <property type="evidence" value="ECO:0007669"/>
    <property type="project" value="UniProtKB-ARBA"/>
</dbReference>
<dbReference type="STRING" id="545696.HOLDEFILI_00536"/>
<dbReference type="InterPro" id="IPR036412">
    <property type="entry name" value="HAD-like_sf"/>
</dbReference>
<sequence>MRINFRRKSMVHLTRGTVRMICLDLDGTLFTPRKEISGRSRKAIKGCLDLGMEVVLVTGRPYLFAKGVAASIDPRVDAIGYVGNYRRIQGVAQGTPISQETALEILRLLQREHVWMQAKTFHHVYGNSLNLIQPDYQKVTRHNPPEEQIEVHSWTRPLRQIERSKEPVYKIIALGGLKIKKLNRLLAPIPGIKVYSYAKTNLEIASDQNDKGTAIQAAAAQLGISLEQVLGVGDSLNDMEMFNVCGIKAAMGNASSALKAQADLITDTNAQEGVAKLLESLL</sequence>
<gene>
    <name evidence="1" type="ORF">HOLDEFILI_00536</name>
</gene>
<evidence type="ECO:0000313" key="2">
    <source>
        <dbReference type="Proteomes" id="UP000005950"/>
    </source>
</evidence>
<dbReference type="OrthoDB" id="9781413at2"/>
<reference evidence="1 2" key="1">
    <citation type="submission" date="2008-12" db="EMBL/GenBank/DDBJ databases">
        <authorList>
            <person name="Fulton L."/>
            <person name="Clifton S."/>
            <person name="Fulton B."/>
            <person name="Xu J."/>
            <person name="Minx P."/>
            <person name="Pepin K.H."/>
            <person name="Johnson M."/>
            <person name="Bhonagiri V."/>
            <person name="Nash W.E."/>
            <person name="Mardis E.R."/>
            <person name="Wilson R.K."/>
        </authorList>
    </citation>
    <scope>NUCLEOTIDE SEQUENCE [LARGE SCALE GENOMIC DNA]</scope>
    <source>
        <strain evidence="1 2">DSM 12042</strain>
    </source>
</reference>
<dbReference type="HOGENOM" id="CLU_044146_1_3_9"/>
<dbReference type="InterPro" id="IPR000150">
    <property type="entry name" value="Cof"/>
</dbReference>
<dbReference type="NCBIfam" id="TIGR00099">
    <property type="entry name" value="Cof-subfamily"/>
    <property type="match status" value="1"/>
</dbReference>
<accession>B9Y405</accession>
<dbReference type="Pfam" id="PF08282">
    <property type="entry name" value="Hydrolase_3"/>
    <property type="match status" value="1"/>
</dbReference>
<dbReference type="Proteomes" id="UP000005950">
    <property type="component" value="Unassembled WGS sequence"/>
</dbReference>
<dbReference type="Gene3D" id="3.30.1240.10">
    <property type="match status" value="1"/>
</dbReference>
<dbReference type="Gene3D" id="3.40.50.1000">
    <property type="entry name" value="HAD superfamily/HAD-like"/>
    <property type="match status" value="1"/>
</dbReference>
<dbReference type="SUPFAM" id="SSF56784">
    <property type="entry name" value="HAD-like"/>
    <property type="match status" value="1"/>
</dbReference>
<dbReference type="GO" id="GO:0005829">
    <property type="term" value="C:cytosol"/>
    <property type="evidence" value="ECO:0007669"/>
    <property type="project" value="TreeGrafter"/>
</dbReference>
<dbReference type="eggNOG" id="COG0561">
    <property type="taxonomic scope" value="Bacteria"/>
</dbReference>
<proteinExistence type="predicted"/>
<reference evidence="1 2" key="2">
    <citation type="submission" date="2009-02" db="EMBL/GenBank/DDBJ databases">
        <title>Draft genome sequence of Holdemania filiformis DSM 12042.</title>
        <authorList>
            <person name="Sudarsanam P."/>
            <person name="Ley R."/>
            <person name="Guruge J."/>
            <person name="Turnbaugh P.J."/>
            <person name="Mahowald M."/>
            <person name="Liep D."/>
            <person name="Gordon J."/>
        </authorList>
    </citation>
    <scope>NUCLEOTIDE SEQUENCE [LARGE SCALE GENOMIC DNA]</scope>
    <source>
        <strain evidence="1 2">DSM 12042</strain>
    </source>
</reference>
<dbReference type="InterPro" id="IPR006379">
    <property type="entry name" value="HAD-SF_hydro_IIB"/>
</dbReference>
<dbReference type="NCBIfam" id="TIGR01484">
    <property type="entry name" value="HAD-SF-IIB"/>
    <property type="match status" value="1"/>
</dbReference>
<organism evidence="1 2">
    <name type="scientific">Holdemania filiformis DSM 12042</name>
    <dbReference type="NCBI Taxonomy" id="545696"/>
    <lineage>
        <taxon>Bacteria</taxon>
        <taxon>Bacillati</taxon>
        <taxon>Bacillota</taxon>
        <taxon>Erysipelotrichia</taxon>
        <taxon>Erysipelotrichales</taxon>
        <taxon>Erysipelotrichaceae</taxon>
        <taxon>Holdemania</taxon>
    </lineage>
</organism>
<dbReference type="PANTHER" id="PTHR10000">
    <property type="entry name" value="PHOSPHOSERINE PHOSPHATASE"/>
    <property type="match status" value="1"/>
</dbReference>
<keyword evidence="1" id="KW-0378">Hydrolase</keyword>
<protein>
    <submittedName>
        <fullName evidence="1">Cof-like hydrolase</fullName>
    </submittedName>
</protein>
<dbReference type="PANTHER" id="PTHR10000:SF8">
    <property type="entry name" value="HAD SUPERFAMILY HYDROLASE-LIKE, TYPE 3"/>
    <property type="match status" value="1"/>
</dbReference>
<name>B9Y405_9FIRM</name>
<dbReference type="InterPro" id="IPR023214">
    <property type="entry name" value="HAD_sf"/>
</dbReference>
<dbReference type="AlphaFoldDB" id="B9Y405"/>
<evidence type="ECO:0000313" key="1">
    <source>
        <dbReference type="EMBL" id="EEF69287.1"/>
    </source>
</evidence>
<comment type="caution">
    <text evidence="1">The sequence shown here is derived from an EMBL/GenBank/DDBJ whole genome shotgun (WGS) entry which is preliminary data.</text>
</comment>